<evidence type="ECO:0000256" key="2">
    <source>
        <dbReference type="ARBA" id="ARBA00022561"/>
    </source>
</evidence>
<name>A0AA50HKD8_9TOMB</name>
<dbReference type="InterPro" id="IPR029053">
    <property type="entry name" value="Viral_coat"/>
</dbReference>
<dbReference type="InterPro" id="IPR001517">
    <property type="entry name" value="Luteo_coat"/>
</dbReference>
<feature type="region of interest" description="Disordered" evidence="4">
    <location>
        <begin position="1"/>
        <end position="67"/>
    </location>
</feature>
<keyword evidence="3" id="KW-0946">Virion</keyword>
<dbReference type="Gene3D" id="2.60.120.20">
    <property type="match status" value="1"/>
</dbReference>
<sequence length="208" mass="23196">MLTRRPGEPLLAFQARQTQSNRDKMNNRSSNTRRRTPRNPNPPGPLRGRLPNPPRRRRPAVPRRIGETSQQFVFTVDDIKANDKGDIRFGPNLTQYAAFSNGVMKSYHDYRISQIQVSYVTNASSTTAGAIAIEWDSSCKQSSLASKVTSFPVSKNFTRSFGASVVNGSVSRNTSVEQVWMLYAGNASKAEIAGQFIIRMTVHFSNPK</sequence>
<dbReference type="EMBL" id="OR051501">
    <property type="protein sequence ID" value="WLS55797.1"/>
    <property type="molecule type" value="Genomic_RNA"/>
</dbReference>
<evidence type="ECO:0000256" key="1">
    <source>
        <dbReference type="ARBA" id="ARBA00004328"/>
    </source>
</evidence>
<protein>
    <submittedName>
        <fullName evidence="5">Coat protein</fullName>
    </submittedName>
</protein>
<evidence type="ECO:0000313" key="5">
    <source>
        <dbReference type="EMBL" id="WLS55797.1"/>
    </source>
</evidence>
<keyword evidence="2 5" id="KW-0167">Capsid protein</keyword>
<dbReference type="GO" id="GO:0019028">
    <property type="term" value="C:viral capsid"/>
    <property type="evidence" value="ECO:0007669"/>
    <property type="project" value="UniProtKB-KW"/>
</dbReference>
<accession>A0AA50HKD8</accession>
<dbReference type="PRINTS" id="PR00915">
    <property type="entry name" value="LUTEOGP1COAT"/>
</dbReference>
<dbReference type="SUPFAM" id="SSF88633">
    <property type="entry name" value="Positive stranded ssRNA viruses"/>
    <property type="match status" value="1"/>
</dbReference>
<reference evidence="5" key="1">
    <citation type="submission" date="2023-05" db="EMBL/GenBank/DDBJ databases">
        <authorList>
            <person name="Topham K."/>
            <person name="Stockwell V."/>
            <person name="Grinstead S."/>
            <person name="Mollov D."/>
        </authorList>
    </citation>
    <scope>NUCLEOTIDE SEQUENCE</scope>
    <source>
        <strain evidence="5">ORSc1</strain>
    </source>
</reference>
<comment type="subcellular location">
    <subcellularLocation>
        <location evidence="1">Virion</location>
    </subcellularLocation>
</comment>
<dbReference type="Pfam" id="PF00894">
    <property type="entry name" value="Luteo_coat"/>
    <property type="match status" value="1"/>
</dbReference>
<evidence type="ECO:0000256" key="3">
    <source>
        <dbReference type="ARBA" id="ARBA00022844"/>
    </source>
</evidence>
<dbReference type="GO" id="GO:0005198">
    <property type="term" value="F:structural molecule activity"/>
    <property type="evidence" value="ECO:0007669"/>
    <property type="project" value="InterPro"/>
</dbReference>
<organism evidence="5">
    <name type="scientific">Blueberry virus M</name>
    <dbReference type="NCBI Taxonomy" id="3069600"/>
    <lineage>
        <taxon>Viruses</taxon>
        <taxon>Riboviria</taxon>
        <taxon>Orthornavirae</taxon>
        <taxon>Kitrinoviricota</taxon>
        <taxon>Tolucaviricetes</taxon>
        <taxon>Tolivirales</taxon>
        <taxon>Tombusviridae</taxon>
    </lineage>
</organism>
<evidence type="ECO:0000256" key="4">
    <source>
        <dbReference type="SAM" id="MobiDB-lite"/>
    </source>
</evidence>
<proteinExistence type="predicted"/>